<keyword evidence="10 12" id="KW-0472">Membrane</keyword>
<reference evidence="17 18" key="2">
    <citation type="journal article" date="2019" name="Extremophiles">
        <title>Biogeography of thermophiles and predominance of Thermus scotoductus in domestic water heaters.</title>
        <authorList>
            <person name="Wilpiszeski R.L."/>
            <person name="Zhang Z."/>
            <person name="House C.H."/>
        </authorList>
    </citation>
    <scope>NUCLEOTIDE SEQUENCE [LARGE SCALE GENOMIC DNA]</scope>
    <source>
        <strain evidence="16 19">12_S12</strain>
        <strain evidence="15 18">20_S20</strain>
        <strain evidence="14 17">34_S34</strain>
    </source>
</reference>
<evidence type="ECO:0000259" key="13">
    <source>
        <dbReference type="Pfam" id="PF12019"/>
    </source>
</evidence>
<dbReference type="EMBL" id="PELP01000055">
    <property type="protein sequence ID" value="RTH06868.1"/>
    <property type="molecule type" value="Genomic_DNA"/>
</dbReference>
<feature type="domain" description="General secretion pathway GspH" evidence="13">
    <location>
        <begin position="40"/>
        <end position="134"/>
    </location>
</feature>
<evidence type="ECO:0000256" key="11">
    <source>
        <dbReference type="ARBA" id="ARBA00023237"/>
    </source>
</evidence>
<keyword evidence="9 12" id="KW-1133">Transmembrane helix</keyword>
<comment type="caution">
    <text evidence="15">The sequence shown here is derived from an EMBL/GenBank/DDBJ whole genome shotgun (WGS) entry which is preliminary data.</text>
</comment>
<organism evidence="15 18">
    <name type="scientific">Thermus scotoductus</name>
    <dbReference type="NCBI Taxonomy" id="37636"/>
    <lineage>
        <taxon>Bacteria</taxon>
        <taxon>Thermotogati</taxon>
        <taxon>Deinococcota</taxon>
        <taxon>Deinococci</taxon>
        <taxon>Thermales</taxon>
        <taxon>Thermaceae</taxon>
        <taxon>Thermus</taxon>
    </lineage>
</organism>
<evidence type="ECO:0000256" key="4">
    <source>
        <dbReference type="ARBA" id="ARBA00022475"/>
    </source>
</evidence>
<evidence type="ECO:0000256" key="7">
    <source>
        <dbReference type="ARBA" id="ARBA00022692"/>
    </source>
</evidence>
<dbReference type="SUPFAM" id="SSF54523">
    <property type="entry name" value="Pili subunits"/>
    <property type="match status" value="1"/>
</dbReference>
<keyword evidence="11" id="KW-0998">Cell outer membrane</keyword>
<evidence type="ECO:0000313" key="14">
    <source>
        <dbReference type="EMBL" id="RTH06868.1"/>
    </source>
</evidence>
<evidence type="ECO:0000256" key="12">
    <source>
        <dbReference type="SAM" id="Phobius"/>
    </source>
</evidence>
<protein>
    <submittedName>
        <fullName evidence="15">Prepilin-type cleavage/methylation domain-containing protein</fullName>
    </submittedName>
</protein>
<dbReference type="Proteomes" id="UP000286734">
    <property type="component" value="Unassembled WGS sequence"/>
</dbReference>
<dbReference type="Proteomes" id="UP000287962">
    <property type="component" value="Unassembled WGS sequence"/>
</dbReference>
<accession>A0A430S6N7</accession>
<dbReference type="GO" id="GO:0042597">
    <property type="term" value="C:periplasmic space"/>
    <property type="evidence" value="ECO:0007669"/>
    <property type="project" value="UniProtKB-SubCell"/>
</dbReference>
<dbReference type="Proteomes" id="UP000286928">
    <property type="component" value="Unassembled WGS sequence"/>
</dbReference>
<dbReference type="EMBL" id="PEMD01000288">
    <property type="protein sequence ID" value="RTH30687.1"/>
    <property type="molecule type" value="Genomic_DNA"/>
</dbReference>
<dbReference type="GO" id="GO:0015628">
    <property type="term" value="P:protein secretion by the type II secretion system"/>
    <property type="evidence" value="ECO:0007669"/>
    <property type="project" value="InterPro"/>
</dbReference>
<comment type="subcellular location">
    <subcellularLocation>
        <location evidence="2">Cell inner membrane</location>
        <topology evidence="2">Single-pass membrane protein</topology>
    </subcellularLocation>
    <subcellularLocation>
        <location evidence="1">Cell outer membrane</location>
        <topology evidence="1">Single-pass membrane protein</topology>
    </subcellularLocation>
    <subcellularLocation>
        <location evidence="3">Periplasm</location>
    </subcellularLocation>
</comment>
<dbReference type="AlphaFoldDB" id="A0A430S6N7"/>
<feature type="transmembrane region" description="Helical" evidence="12">
    <location>
        <begin position="6"/>
        <end position="29"/>
    </location>
</feature>
<evidence type="ECO:0000256" key="6">
    <source>
        <dbReference type="ARBA" id="ARBA00022519"/>
    </source>
</evidence>
<keyword evidence="7 12" id="KW-0812">Transmembrane</keyword>
<dbReference type="Gene3D" id="3.30.700.10">
    <property type="entry name" value="Glycoprotein, Type 4 Pilin"/>
    <property type="match status" value="1"/>
</dbReference>
<dbReference type="RefSeq" id="WP_126165204.1">
    <property type="nucleotide sequence ID" value="NZ_PELO01000294.1"/>
</dbReference>
<evidence type="ECO:0000256" key="1">
    <source>
        <dbReference type="ARBA" id="ARBA00004203"/>
    </source>
</evidence>
<sequence length="145" mass="16007">MKRGFSLLEVVIVLVILGLLLVLGISNFLRWRAQAELEEAARSLAQAFQYARAEAKRTDSSRCVKVWPEGWASGQDCGTLSNPTRRFQGAQVSASNYTLPASVQFNPPYGTTDAPLKKFTLQHSRYPSLQRNVNVVGVIGKAVVR</sequence>
<dbReference type="Pfam" id="PF07963">
    <property type="entry name" value="N_methyl"/>
    <property type="match status" value="1"/>
</dbReference>
<evidence type="ECO:0000313" key="15">
    <source>
        <dbReference type="EMBL" id="RTH30687.1"/>
    </source>
</evidence>
<keyword evidence="8" id="KW-0574">Periplasm</keyword>
<keyword evidence="19" id="KW-1185">Reference proteome</keyword>
<evidence type="ECO:0000256" key="9">
    <source>
        <dbReference type="ARBA" id="ARBA00022989"/>
    </source>
</evidence>
<keyword evidence="5" id="KW-0488">Methylation</keyword>
<dbReference type="GO" id="GO:0005886">
    <property type="term" value="C:plasma membrane"/>
    <property type="evidence" value="ECO:0007669"/>
    <property type="project" value="UniProtKB-SubCell"/>
</dbReference>
<dbReference type="Pfam" id="PF12019">
    <property type="entry name" value="GspH"/>
    <property type="match status" value="1"/>
</dbReference>
<evidence type="ECO:0000256" key="8">
    <source>
        <dbReference type="ARBA" id="ARBA00022764"/>
    </source>
</evidence>
<evidence type="ECO:0000256" key="10">
    <source>
        <dbReference type="ARBA" id="ARBA00023136"/>
    </source>
</evidence>
<name>A0A430S6N7_THESC</name>
<gene>
    <name evidence="16" type="ORF">CSW25_01325</name>
    <name evidence="15" type="ORF">CSW33_09655</name>
    <name evidence="14" type="ORF">CSW47_02725</name>
</gene>
<evidence type="ECO:0000256" key="3">
    <source>
        <dbReference type="ARBA" id="ARBA00004418"/>
    </source>
</evidence>
<evidence type="ECO:0000256" key="2">
    <source>
        <dbReference type="ARBA" id="ARBA00004377"/>
    </source>
</evidence>
<keyword evidence="6" id="KW-0997">Cell inner membrane</keyword>
<evidence type="ECO:0000313" key="17">
    <source>
        <dbReference type="Proteomes" id="UP000286734"/>
    </source>
</evidence>
<evidence type="ECO:0000256" key="5">
    <source>
        <dbReference type="ARBA" id="ARBA00022481"/>
    </source>
</evidence>
<dbReference type="PROSITE" id="PS00409">
    <property type="entry name" value="PROKAR_NTER_METHYL"/>
    <property type="match status" value="1"/>
</dbReference>
<evidence type="ECO:0000313" key="18">
    <source>
        <dbReference type="Proteomes" id="UP000286928"/>
    </source>
</evidence>
<dbReference type="GO" id="GO:0015627">
    <property type="term" value="C:type II protein secretion system complex"/>
    <property type="evidence" value="ECO:0007669"/>
    <property type="project" value="InterPro"/>
</dbReference>
<dbReference type="InterPro" id="IPR022346">
    <property type="entry name" value="T2SS_GspH"/>
</dbReference>
<evidence type="ECO:0000313" key="19">
    <source>
        <dbReference type="Proteomes" id="UP000287962"/>
    </source>
</evidence>
<reference evidence="16" key="1">
    <citation type="submission" date="2017-10" db="EMBL/GenBank/DDBJ databases">
        <authorList>
            <person name="Wilpiszeski R.L."/>
            <person name="Zhidan Z."/>
            <person name="House C.H."/>
        </authorList>
    </citation>
    <scope>NUCLEOTIDE SEQUENCE</scope>
    <source>
        <strain evidence="16">12_S12</strain>
    </source>
</reference>
<keyword evidence="4" id="KW-1003">Cell membrane</keyword>
<dbReference type="EMBL" id="PEML01000025">
    <property type="protein sequence ID" value="RTI09708.1"/>
    <property type="molecule type" value="Genomic_DNA"/>
</dbReference>
<evidence type="ECO:0000313" key="16">
    <source>
        <dbReference type="EMBL" id="RTI09708.1"/>
    </source>
</evidence>
<proteinExistence type="predicted"/>
<dbReference type="InterPro" id="IPR012902">
    <property type="entry name" value="N_methyl_site"/>
</dbReference>
<dbReference type="GO" id="GO:0009279">
    <property type="term" value="C:cell outer membrane"/>
    <property type="evidence" value="ECO:0007669"/>
    <property type="project" value="UniProtKB-SubCell"/>
</dbReference>
<dbReference type="InterPro" id="IPR045584">
    <property type="entry name" value="Pilin-like"/>
</dbReference>
<dbReference type="NCBIfam" id="TIGR02532">
    <property type="entry name" value="IV_pilin_GFxxxE"/>
    <property type="match status" value="1"/>
</dbReference>